<proteinExistence type="predicted"/>
<evidence type="ECO:0000313" key="1">
    <source>
        <dbReference type="EMBL" id="CAB4131929.1"/>
    </source>
</evidence>
<name>A0A6J5LJX9_9CAUD</name>
<sequence>MSSVVISGDTSGAITLSAPAVAGSNAVTLPAATGELSMLGATGQTYQDVTGSRTSTTTYTNSTGKPIFVSVFSTTSSLSLLIVTVSGSIIQNVRTNVGAGTETVTVAFIVPPSATYSVDATTSAISKWFELR</sequence>
<organism evidence="1">
    <name type="scientific">uncultured Caudovirales phage</name>
    <dbReference type="NCBI Taxonomy" id="2100421"/>
    <lineage>
        <taxon>Viruses</taxon>
        <taxon>Duplodnaviria</taxon>
        <taxon>Heunggongvirae</taxon>
        <taxon>Uroviricota</taxon>
        <taxon>Caudoviricetes</taxon>
        <taxon>Peduoviridae</taxon>
        <taxon>Maltschvirus</taxon>
        <taxon>Maltschvirus maltsch</taxon>
    </lineage>
</organism>
<dbReference type="EMBL" id="LR796254">
    <property type="protein sequence ID" value="CAB4131929.1"/>
    <property type="molecule type" value="Genomic_DNA"/>
</dbReference>
<protein>
    <submittedName>
        <fullName evidence="1">Uncharacterized protein</fullName>
    </submittedName>
</protein>
<gene>
    <name evidence="1" type="ORF">UFOVP135_23</name>
</gene>
<reference evidence="1" key="1">
    <citation type="submission" date="2020-04" db="EMBL/GenBank/DDBJ databases">
        <authorList>
            <person name="Chiriac C."/>
            <person name="Salcher M."/>
            <person name="Ghai R."/>
            <person name="Kavagutti S V."/>
        </authorList>
    </citation>
    <scope>NUCLEOTIDE SEQUENCE</scope>
</reference>
<accession>A0A6J5LJX9</accession>